<keyword evidence="2" id="KW-1185">Reference proteome</keyword>
<accession>A0A314XM62</accession>
<evidence type="ECO:0000313" key="2">
    <source>
        <dbReference type="Proteomes" id="UP000250321"/>
    </source>
</evidence>
<protein>
    <submittedName>
        <fullName evidence="1">Uncharacterized protein</fullName>
    </submittedName>
</protein>
<dbReference type="EMBL" id="PJQY01002216">
    <property type="protein sequence ID" value="PQP95614.1"/>
    <property type="molecule type" value="Genomic_DNA"/>
</dbReference>
<name>A0A314XM62_PRUYE</name>
<dbReference type="AlphaFoldDB" id="A0A314XM62"/>
<gene>
    <name evidence="1" type="ORF">Pyn_29131</name>
</gene>
<proteinExistence type="predicted"/>
<dbReference type="Proteomes" id="UP000250321">
    <property type="component" value="Unassembled WGS sequence"/>
</dbReference>
<evidence type="ECO:0000313" key="1">
    <source>
        <dbReference type="EMBL" id="PQP95614.1"/>
    </source>
</evidence>
<comment type="caution">
    <text evidence="1">The sequence shown here is derived from an EMBL/GenBank/DDBJ whole genome shotgun (WGS) entry which is preliminary data.</text>
</comment>
<sequence>MTSFGSSSGGYLDLASGYLDSSSGYLGSSSGYLDLATGYLGSLDHGLVHELIQNIKGLGIRGLWCGS</sequence>
<organism evidence="1 2">
    <name type="scientific">Prunus yedoensis var. nudiflora</name>
    <dbReference type="NCBI Taxonomy" id="2094558"/>
    <lineage>
        <taxon>Eukaryota</taxon>
        <taxon>Viridiplantae</taxon>
        <taxon>Streptophyta</taxon>
        <taxon>Embryophyta</taxon>
        <taxon>Tracheophyta</taxon>
        <taxon>Spermatophyta</taxon>
        <taxon>Magnoliopsida</taxon>
        <taxon>eudicotyledons</taxon>
        <taxon>Gunneridae</taxon>
        <taxon>Pentapetalae</taxon>
        <taxon>rosids</taxon>
        <taxon>fabids</taxon>
        <taxon>Rosales</taxon>
        <taxon>Rosaceae</taxon>
        <taxon>Amygdaloideae</taxon>
        <taxon>Amygdaleae</taxon>
        <taxon>Prunus</taxon>
    </lineage>
</organism>
<reference evidence="1 2" key="1">
    <citation type="submission" date="2018-02" db="EMBL/GenBank/DDBJ databases">
        <title>Draft genome of wild Prunus yedoensis var. nudiflora.</title>
        <authorList>
            <person name="Baek S."/>
            <person name="Kim J.-H."/>
            <person name="Choi K."/>
            <person name="Kim G.-B."/>
            <person name="Cho A."/>
            <person name="Jang H."/>
            <person name="Shin C.-H."/>
            <person name="Yu H.-J."/>
            <person name="Mun J.-H."/>
        </authorList>
    </citation>
    <scope>NUCLEOTIDE SEQUENCE [LARGE SCALE GENOMIC DNA]</scope>
    <source>
        <strain evidence="2">cv. Jeju island</strain>
        <tissue evidence="1">Leaf</tissue>
    </source>
</reference>